<evidence type="ECO:0000259" key="4">
    <source>
        <dbReference type="PROSITE" id="PS50893"/>
    </source>
</evidence>
<evidence type="ECO:0000313" key="6">
    <source>
        <dbReference type="Proteomes" id="UP000014184"/>
    </source>
</evidence>
<dbReference type="Pfam" id="PF00005">
    <property type="entry name" value="ABC_tran"/>
    <property type="match status" value="1"/>
</dbReference>
<accession>A0A9P2WQI9</accession>
<dbReference type="InterPro" id="IPR003593">
    <property type="entry name" value="AAA+_ATPase"/>
</dbReference>
<dbReference type="AlphaFoldDB" id="A0A9P2WQI9"/>
<keyword evidence="6" id="KW-1185">Reference proteome</keyword>
<comment type="caution">
    <text evidence="5">The sequence shown here is derived from an EMBL/GenBank/DDBJ whole genome shotgun (WGS) entry which is preliminary data.</text>
</comment>
<evidence type="ECO:0000313" key="5">
    <source>
        <dbReference type="EMBL" id="EOR71582.1"/>
    </source>
</evidence>
<dbReference type="Proteomes" id="UP000014184">
    <property type="component" value="Unassembled WGS sequence"/>
</dbReference>
<evidence type="ECO:0000256" key="2">
    <source>
        <dbReference type="ARBA" id="ARBA00022741"/>
    </source>
</evidence>
<dbReference type="InterPro" id="IPR032823">
    <property type="entry name" value="BCA_ABC_TP_C"/>
</dbReference>
<dbReference type="PROSITE" id="PS50893">
    <property type="entry name" value="ABC_TRANSPORTER_2"/>
    <property type="match status" value="1"/>
</dbReference>
<dbReference type="RefSeq" id="WP_011291734.1">
    <property type="nucleotide sequence ID" value="NZ_AOSG01000032.1"/>
</dbReference>
<dbReference type="GO" id="GO:0016887">
    <property type="term" value="F:ATP hydrolysis activity"/>
    <property type="evidence" value="ECO:0007669"/>
    <property type="project" value="InterPro"/>
</dbReference>
<dbReference type="InterPro" id="IPR003439">
    <property type="entry name" value="ABC_transporter-like_ATP-bd"/>
</dbReference>
<keyword evidence="3" id="KW-0067">ATP-binding</keyword>
<dbReference type="Gene3D" id="3.40.50.300">
    <property type="entry name" value="P-loop containing nucleotide triphosphate hydrolases"/>
    <property type="match status" value="1"/>
</dbReference>
<gene>
    <name evidence="5" type="ORF">TM51_06876</name>
</gene>
<name>A0A9P2WQI9_THEFU</name>
<dbReference type="PANTHER" id="PTHR45772">
    <property type="entry name" value="CONSERVED COMPONENT OF ABC TRANSPORTER FOR NATURAL AMINO ACIDS-RELATED"/>
    <property type="match status" value="1"/>
</dbReference>
<keyword evidence="1" id="KW-0813">Transport</keyword>
<dbReference type="InterPro" id="IPR017871">
    <property type="entry name" value="ABC_transporter-like_CS"/>
</dbReference>
<dbReference type="EMBL" id="AOSG01000032">
    <property type="protein sequence ID" value="EOR71582.1"/>
    <property type="molecule type" value="Genomic_DNA"/>
</dbReference>
<dbReference type="GO" id="GO:0005886">
    <property type="term" value="C:plasma membrane"/>
    <property type="evidence" value="ECO:0007669"/>
    <property type="project" value="TreeGrafter"/>
</dbReference>
<reference evidence="5 6" key="1">
    <citation type="journal article" date="2013" name="Genome Announc.">
        <title>Draft Genome Sequence of the Lignocellulose Decomposer Thermobifida fusca Strain TM51.</title>
        <authorList>
            <person name="Toth A."/>
            <person name="Barna T."/>
            <person name="Nagy I."/>
            <person name="Horvath B."/>
            <person name="Nagy I."/>
            <person name="Tancsics A."/>
            <person name="Kriszt B."/>
            <person name="Baka E."/>
            <person name="Fekete C."/>
            <person name="Kukolya J."/>
        </authorList>
    </citation>
    <scope>NUCLEOTIDE SEQUENCE [LARGE SCALE GENOMIC DNA]</scope>
    <source>
        <strain evidence="5 6">TM51</strain>
    </source>
</reference>
<dbReference type="PROSITE" id="PS00211">
    <property type="entry name" value="ABC_TRANSPORTER_1"/>
    <property type="match status" value="1"/>
</dbReference>
<organism evidence="5 6">
    <name type="scientific">Thermobifida fusca TM51</name>
    <dbReference type="NCBI Taxonomy" id="1169414"/>
    <lineage>
        <taxon>Bacteria</taxon>
        <taxon>Bacillati</taxon>
        <taxon>Actinomycetota</taxon>
        <taxon>Actinomycetes</taxon>
        <taxon>Streptosporangiales</taxon>
        <taxon>Nocardiopsidaceae</taxon>
        <taxon>Thermobifida</taxon>
    </lineage>
</organism>
<evidence type="ECO:0000256" key="1">
    <source>
        <dbReference type="ARBA" id="ARBA00022448"/>
    </source>
</evidence>
<dbReference type="GO" id="GO:0005524">
    <property type="term" value="F:ATP binding"/>
    <property type="evidence" value="ECO:0007669"/>
    <property type="project" value="UniProtKB-KW"/>
</dbReference>
<protein>
    <submittedName>
        <fullName evidence="5">ABC-type branched-chain amino acid transport systems ATPase component</fullName>
    </submittedName>
</protein>
<feature type="domain" description="ABC transporter" evidence="4">
    <location>
        <begin position="12"/>
        <end position="252"/>
    </location>
</feature>
<evidence type="ECO:0000256" key="3">
    <source>
        <dbReference type="ARBA" id="ARBA00022840"/>
    </source>
</evidence>
<sequence length="258" mass="28420">MTTTETAAPYVLEAEDVAVHYGGIKAVDGFGLRLPPGKIYGILGPNGSGKSTFLAAVTRLVPLTRGRLLLDGKEYHSEPPMKLARKGLARTFQTVRLLPELTVLQNVQLGADINDPRGRLRSWLGRDRPSEAVEEAIERTGLGDVRNAWPTELSYGMARRVEIARALAARPRLLLLDEPTAGMNHSERQEVSELMQKLRDEGLAQLIVEHDVQMMVDTCDHLVAMNFGSLVAEGSPQEVVSHPAVQEAYLGKRWRSHA</sequence>
<dbReference type="InterPro" id="IPR051120">
    <property type="entry name" value="ABC_AA/LPS_Transport"/>
</dbReference>
<dbReference type="SUPFAM" id="SSF52540">
    <property type="entry name" value="P-loop containing nucleoside triphosphate hydrolases"/>
    <property type="match status" value="1"/>
</dbReference>
<dbReference type="SMART" id="SM00382">
    <property type="entry name" value="AAA"/>
    <property type="match status" value="1"/>
</dbReference>
<proteinExistence type="predicted"/>
<dbReference type="Pfam" id="PF12399">
    <property type="entry name" value="BCA_ABC_TP_C"/>
    <property type="match status" value="1"/>
</dbReference>
<keyword evidence="2" id="KW-0547">Nucleotide-binding</keyword>
<dbReference type="InterPro" id="IPR027417">
    <property type="entry name" value="P-loop_NTPase"/>
</dbReference>